<keyword evidence="7" id="KW-0547">Nucleotide-binding</keyword>
<dbReference type="SUPFAM" id="SSF47384">
    <property type="entry name" value="Homodimeric domain of signal transducing histidine kinase"/>
    <property type="match status" value="1"/>
</dbReference>
<dbReference type="SMART" id="SM00388">
    <property type="entry name" value="HisKA"/>
    <property type="match status" value="1"/>
</dbReference>
<dbReference type="Pfam" id="PF00512">
    <property type="entry name" value="HisKA"/>
    <property type="match status" value="1"/>
</dbReference>
<organism evidence="13 14">
    <name type="scientific">Photobacterium sp. (strain ATCC 43367)</name>
    <dbReference type="NCBI Taxonomy" id="379097"/>
    <lineage>
        <taxon>Bacteria</taxon>
        <taxon>Pseudomonadati</taxon>
        <taxon>Pseudomonadota</taxon>
        <taxon>Gammaproteobacteria</taxon>
        <taxon>Vibrionales</taxon>
        <taxon>Vibrionaceae</taxon>
        <taxon>Vibrio</taxon>
        <taxon>Vibrio oreintalis group</taxon>
    </lineage>
</organism>
<protein>
    <recommendedName>
        <fullName evidence="3">histidine kinase</fullName>
        <ecNumber evidence="3">2.7.13.3</ecNumber>
    </recommendedName>
</protein>
<comment type="subcellular location">
    <subcellularLocation>
        <location evidence="2">Cell membrane</location>
        <topology evidence="2">Multi-pass membrane protein</topology>
    </subcellularLocation>
</comment>
<dbReference type="GO" id="GO:0000155">
    <property type="term" value="F:phosphorelay sensor kinase activity"/>
    <property type="evidence" value="ECO:0007669"/>
    <property type="project" value="InterPro"/>
</dbReference>
<keyword evidence="8 13" id="KW-0418">Kinase</keyword>
<dbReference type="SMART" id="SM00304">
    <property type="entry name" value="HAMP"/>
    <property type="match status" value="1"/>
</dbReference>
<feature type="transmembrane region" description="Helical" evidence="10">
    <location>
        <begin position="149"/>
        <end position="171"/>
    </location>
</feature>
<evidence type="ECO:0000256" key="1">
    <source>
        <dbReference type="ARBA" id="ARBA00000085"/>
    </source>
</evidence>
<evidence type="ECO:0000256" key="9">
    <source>
        <dbReference type="ARBA" id="ARBA00022840"/>
    </source>
</evidence>
<evidence type="ECO:0000313" key="14">
    <source>
        <dbReference type="Proteomes" id="UP000030451"/>
    </source>
</evidence>
<dbReference type="InterPro" id="IPR036890">
    <property type="entry name" value="HATPase_C_sf"/>
</dbReference>
<proteinExistence type="predicted"/>
<dbReference type="PRINTS" id="PR00344">
    <property type="entry name" value="BCTRLSENSOR"/>
</dbReference>
<dbReference type="InterPro" id="IPR036097">
    <property type="entry name" value="HisK_dim/P_sf"/>
</dbReference>
<reference evidence="13 14" key="1">
    <citation type="submission" date="2014-10" db="EMBL/GenBank/DDBJ databases">
        <title>Genome sequencing of Vibrio sinaloensis T08.</title>
        <authorList>
            <person name="Chan K.-G."/>
            <person name="Mohamad N.I."/>
        </authorList>
    </citation>
    <scope>NUCLEOTIDE SEQUENCE [LARGE SCALE GENOMIC DNA]</scope>
    <source>
        <strain evidence="13 14">T08</strain>
    </source>
</reference>
<dbReference type="InterPro" id="IPR003661">
    <property type="entry name" value="HisK_dim/P_dom"/>
</dbReference>
<keyword evidence="4" id="KW-1003">Cell membrane</keyword>
<dbReference type="SMART" id="SM00387">
    <property type="entry name" value="HATPase_c"/>
    <property type="match status" value="1"/>
</dbReference>
<name>A0A0A5HXC8_PHOS4</name>
<dbReference type="CDD" id="cd06225">
    <property type="entry name" value="HAMP"/>
    <property type="match status" value="1"/>
</dbReference>
<comment type="caution">
    <text evidence="13">The sequence shown here is derived from an EMBL/GenBank/DDBJ whole genome shotgun (WGS) entry which is preliminary data.</text>
</comment>
<keyword evidence="10" id="KW-0812">Transmembrane</keyword>
<evidence type="ECO:0000256" key="8">
    <source>
        <dbReference type="ARBA" id="ARBA00022777"/>
    </source>
</evidence>
<dbReference type="PROSITE" id="PS50885">
    <property type="entry name" value="HAMP"/>
    <property type="match status" value="1"/>
</dbReference>
<dbReference type="PANTHER" id="PTHR44936:SF10">
    <property type="entry name" value="SENSOR PROTEIN RSTB"/>
    <property type="match status" value="1"/>
</dbReference>
<keyword evidence="10" id="KW-1133">Transmembrane helix</keyword>
<dbReference type="GO" id="GO:0005524">
    <property type="term" value="F:ATP binding"/>
    <property type="evidence" value="ECO:0007669"/>
    <property type="project" value="UniProtKB-KW"/>
</dbReference>
<dbReference type="Gene3D" id="3.30.565.10">
    <property type="entry name" value="Histidine kinase-like ATPase, C-terminal domain"/>
    <property type="match status" value="1"/>
</dbReference>
<dbReference type="SUPFAM" id="SSF55874">
    <property type="entry name" value="ATPase domain of HSP90 chaperone/DNA topoisomerase II/histidine kinase"/>
    <property type="match status" value="1"/>
</dbReference>
<evidence type="ECO:0000313" key="13">
    <source>
        <dbReference type="EMBL" id="KGY08176.1"/>
    </source>
</evidence>
<evidence type="ECO:0000259" key="12">
    <source>
        <dbReference type="PROSITE" id="PS50885"/>
    </source>
</evidence>
<dbReference type="Gene3D" id="1.10.287.130">
    <property type="match status" value="1"/>
</dbReference>
<dbReference type="PANTHER" id="PTHR44936">
    <property type="entry name" value="SENSOR PROTEIN CREC"/>
    <property type="match status" value="1"/>
</dbReference>
<dbReference type="EC" id="2.7.13.3" evidence="3"/>
<feature type="domain" description="Histidine kinase" evidence="11">
    <location>
        <begin position="232"/>
        <end position="444"/>
    </location>
</feature>
<keyword evidence="9" id="KW-0067">ATP-binding</keyword>
<feature type="transmembrane region" description="Helical" evidence="10">
    <location>
        <begin position="12"/>
        <end position="34"/>
    </location>
</feature>
<dbReference type="InterPro" id="IPR005467">
    <property type="entry name" value="His_kinase_dom"/>
</dbReference>
<evidence type="ECO:0000259" key="11">
    <source>
        <dbReference type="PROSITE" id="PS50109"/>
    </source>
</evidence>
<dbReference type="Pfam" id="PF02518">
    <property type="entry name" value="HATPase_c"/>
    <property type="match status" value="1"/>
</dbReference>
<evidence type="ECO:0000256" key="7">
    <source>
        <dbReference type="ARBA" id="ARBA00022741"/>
    </source>
</evidence>
<evidence type="ECO:0000256" key="6">
    <source>
        <dbReference type="ARBA" id="ARBA00022679"/>
    </source>
</evidence>
<dbReference type="GO" id="GO:0005886">
    <property type="term" value="C:plasma membrane"/>
    <property type="evidence" value="ECO:0007669"/>
    <property type="project" value="UniProtKB-SubCell"/>
</dbReference>
<dbReference type="Gene3D" id="6.10.340.10">
    <property type="match status" value="1"/>
</dbReference>
<evidence type="ECO:0000256" key="4">
    <source>
        <dbReference type="ARBA" id="ARBA00022475"/>
    </source>
</evidence>
<evidence type="ECO:0000256" key="2">
    <source>
        <dbReference type="ARBA" id="ARBA00004651"/>
    </source>
</evidence>
<dbReference type="InterPro" id="IPR003594">
    <property type="entry name" value="HATPase_dom"/>
</dbReference>
<comment type="catalytic activity">
    <reaction evidence="1">
        <text>ATP + protein L-histidine = ADP + protein N-phospho-L-histidine.</text>
        <dbReference type="EC" id="2.7.13.3"/>
    </reaction>
</comment>
<accession>A0A0A5HXC8</accession>
<dbReference type="InterPro" id="IPR003660">
    <property type="entry name" value="HAMP_dom"/>
</dbReference>
<evidence type="ECO:0000256" key="5">
    <source>
        <dbReference type="ARBA" id="ARBA00022553"/>
    </source>
</evidence>
<evidence type="ECO:0000256" key="3">
    <source>
        <dbReference type="ARBA" id="ARBA00012438"/>
    </source>
</evidence>
<dbReference type="Proteomes" id="UP000030451">
    <property type="component" value="Unassembled WGS sequence"/>
</dbReference>
<dbReference type="EMBL" id="JRWP01000027">
    <property type="protein sequence ID" value="KGY08176.1"/>
    <property type="molecule type" value="Genomic_DNA"/>
</dbReference>
<sequence length="447" mass="51334">MARSRSMFTSLYTESLVGLVLTFVVFMHFGAGYLRQADIDLFVDDGVHQAQRYANSRYERHGLYERLNRFNELTFYDYTLSLLSNWNEEQSLCDRCTIHYSSQGIKVYIDEYDLFLTALPIPNSDKHLVIRQIDDPYVDAIPWYEDREIHFIVALFVTMSVALGLFIYLPVYRVNARLNQLIETQERFGRGELSVRSEPYQMSPVKEVSESFNEMAEDIERRVKQSHVFAHAIPHELRTPLSRIQMACDLARRKDCQNREQLFDNIDDYIEDIADLTSDILQLSKLNNRVGLKDQTEIIAISLKQFCRDRLSMIAGCETRLHLDPDMLFDEVSLPTALAKLVLDNLIKNAERYGNGIVEVSLHEYPTCWTIDVEDNGQGIPEAKREEIFLAFARLDKSRNANDGGFGLGLAIANNAARILNWTISVDQSHLGGARFTIIVPKESKPV</sequence>
<dbReference type="InterPro" id="IPR050980">
    <property type="entry name" value="2C_sensor_his_kinase"/>
</dbReference>
<dbReference type="CDD" id="cd00082">
    <property type="entry name" value="HisKA"/>
    <property type="match status" value="1"/>
</dbReference>
<dbReference type="InterPro" id="IPR004358">
    <property type="entry name" value="Sig_transdc_His_kin-like_C"/>
</dbReference>
<gene>
    <name evidence="13" type="ORF">NM06_13345</name>
</gene>
<evidence type="ECO:0000256" key="10">
    <source>
        <dbReference type="SAM" id="Phobius"/>
    </source>
</evidence>
<feature type="domain" description="HAMP" evidence="12">
    <location>
        <begin position="172"/>
        <end position="224"/>
    </location>
</feature>
<keyword evidence="6" id="KW-0808">Transferase</keyword>
<dbReference type="PROSITE" id="PS50109">
    <property type="entry name" value="HIS_KIN"/>
    <property type="match status" value="1"/>
</dbReference>
<keyword evidence="5" id="KW-0597">Phosphoprotein</keyword>
<dbReference type="AlphaFoldDB" id="A0A0A5HXC8"/>
<dbReference type="STRING" id="379097.SE23_04700"/>
<keyword evidence="10" id="KW-0472">Membrane</keyword>